<protein>
    <submittedName>
        <fullName evidence="2">Gp42</fullName>
    </submittedName>
</protein>
<name>Q9MCD3_BPPHC</name>
<evidence type="ECO:0000313" key="3">
    <source>
        <dbReference type="Proteomes" id="UP000002124"/>
    </source>
</evidence>
<evidence type="ECO:0000256" key="1">
    <source>
        <dbReference type="SAM" id="MobiDB-lite"/>
    </source>
</evidence>
<dbReference type="Proteomes" id="UP000002124">
    <property type="component" value="Segment"/>
</dbReference>
<feature type="region of interest" description="Disordered" evidence="1">
    <location>
        <begin position="134"/>
        <end position="157"/>
    </location>
</feature>
<dbReference type="GeneID" id="2715900"/>
<feature type="compositionally biased region" description="Basic and acidic residues" evidence="1">
    <location>
        <begin position="148"/>
        <end position="157"/>
    </location>
</feature>
<reference evidence="2 3" key="1">
    <citation type="journal article" date="1999" name="Nucleic Acids Res.">
        <title>The complete genome sequence of the Streptomyces temperate phage straight phiC31: evolutionary relationships to other viruses.</title>
        <authorList>
            <person name="Smith M.C.M."/>
            <person name="Burns N."/>
            <person name="Wilson R.N."/>
            <person name="Gregory M.A."/>
        </authorList>
    </citation>
    <scope>NUCLEOTIDE SEQUENCE</scope>
    <source>
        <strain evidence="2 3">Norwich stock</strain>
    </source>
</reference>
<organismHost>
    <name type="scientific">Streptomyces coelicolor</name>
    <dbReference type="NCBI Taxonomy" id="1902"/>
</organismHost>
<reference evidence="2 3" key="2">
    <citation type="journal article" date="1999" name="Proc. Natl. Acad. Sci. U.S.A.">
        <title>Evolutionary relationships among diverse bacteriophages and prophages: all the world's a phage.</title>
        <authorList>
            <person name="Hendrix R.W."/>
            <person name="Smith M.C.M."/>
            <person name="Burns N."/>
            <person name="Ford M.E."/>
            <person name="Hatfull G.F."/>
        </authorList>
    </citation>
    <scope>NUCLEOTIDE SEQUENCE [LARGE SCALE GENOMIC DNA]</scope>
    <source>
        <strain evidence="2 3">Norwich stock</strain>
    </source>
</reference>
<organism evidence="2 3">
    <name type="scientific">Streptomyces phage phiC31</name>
    <name type="common">Bacteriophage phi-C31</name>
    <dbReference type="NCBI Taxonomy" id="10719"/>
    <lineage>
        <taxon>Viruses</taxon>
        <taxon>Duplodnaviria</taxon>
        <taxon>Heunggongvirae</taxon>
        <taxon>Uroviricota</taxon>
        <taxon>Caudoviricetes</taxon>
        <taxon>Colingsworthviridae</taxon>
        <taxon>Lomovskayavirus</taxon>
    </lineage>
</organism>
<sequence>MPQRKPAFEIPDDFTLDLKLDSLTIDEIDAIEEITGQPLDSLNKAGSRRAPMLRAMAYVVMKRKFPEIEPADVGKLKLNLKGEGEAGPYRDQRVIACARLVSHFRGLTWSDVRGMELRDFNALVEQMAADIEAERRDTKRAGRGRSGGTERRTPVMT</sequence>
<dbReference type="RefSeq" id="NP_047932.1">
    <property type="nucleotide sequence ID" value="NC_001978.3"/>
</dbReference>
<accession>Q9MCD3</accession>
<gene>
    <name evidence="2" type="primary">42</name>
</gene>
<dbReference type="OrthoDB" id="38883at10239"/>
<evidence type="ECO:0000313" key="2">
    <source>
        <dbReference type="EMBL" id="CAA07112.1"/>
    </source>
</evidence>
<dbReference type="KEGG" id="vg:2715900"/>
<proteinExistence type="predicted"/>
<dbReference type="EMBL" id="AJ006589">
    <property type="protein sequence ID" value="CAA07112.1"/>
    <property type="molecule type" value="Genomic_DNA"/>
</dbReference>
<keyword evidence="3" id="KW-1185">Reference proteome</keyword>